<keyword evidence="1" id="KW-0489">Methyltransferase</keyword>
<dbReference type="OrthoDB" id="1535081at2759"/>
<evidence type="ECO:0000313" key="8">
    <source>
        <dbReference type="Proteomes" id="UP000078559"/>
    </source>
</evidence>
<evidence type="ECO:0000313" key="7">
    <source>
        <dbReference type="EMBL" id="KUI68023.1"/>
    </source>
</evidence>
<dbReference type="EMBL" id="CM003100">
    <property type="protein sequence ID" value="KUI68023.1"/>
    <property type="molecule type" value="Genomic_DNA"/>
</dbReference>
<feature type="active site" description="Proton acceptor" evidence="4">
    <location>
        <position position="298"/>
    </location>
</feature>
<dbReference type="SUPFAM" id="SSF46785">
    <property type="entry name" value="Winged helix' DNA-binding domain"/>
    <property type="match status" value="1"/>
</dbReference>
<keyword evidence="2" id="KW-0808">Transferase</keyword>
<dbReference type="PIRSF" id="PIRSF005739">
    <property type="entry name" value="O-mtase"/>
    <property type="match status" value="1"/>
</dbReference>
<organism evidence="7 8">
    <name type="scientific">Cytospora mali</name>
    <name type="common">Apple Valsa canker fungus</name>
    <name type="synonym">Valsa mali</name>
    <dbReference type="NCBI Taxonomy" id="578113"/>
    <lineage>
        <taxon>Eukaryota</taxon>
        <taxon>Fungi</taxon>
        <taxon>Dikarya</taxon>
        <taxon>Ascomycota</taxon>
        <taxon>Pezizomycotina</taxon>
        <taxon>Sordariomycetes</taxon>
        <taxon>Sordariomycetidae</taxon>
        <taxon>Diaporthales</taxon>
        <taxon>Cytosporaceae</taxon>
        <taxon>Cytospora</taxon>
    </lineage>
</organism>
<dbReference type="Proteomes" id="UP000078559">
    <property type="component" value="Chromosome 3"/>
</dbReference>
<dbReference type="InterPro" id="IPR016461">
    <property type="entry name" value="COMT-like"/>
</dbReference>
<dbReference type="SMR" id="A0A194VVV5"/>
<dbReference type="InterPro" id="IPR036390">
    <property type="entry name" value="WH_DNA-bd_sf"/>
</dbReference>
<dbReference type="Gene3D" id="1.10.10.10">
    <property type="entry name" value="Winged helix-like DNA-binding domain superfamily/Winged helix DNA-binding domain"/>
    <property type="match status" value="1"/>
</dbReference>
<reference evidence="7" key="1">
    <citation type="submission" date="2014-12" db="EMBL/GenBank/DDBJ databases">
        <title>Genome Sequence of Valsa Canker Pathogens Uncovers a Specific Adaption of Colonization on Woody Bark.</title>
        <authorList>
            <person name="Yin Z."/>
            <person name="Liu H."/>
            <person name="Gao X."/>
            <person name="Li Z."/>
            <person name="Song N."/>
            <person name="Ke X."/>
            <person name="Dai Q."/>
            <person name="Wu Y."/>
            <person name="Sun Y."/>
            <person name="Xu J.-R."/>
            <person name="Kang Z.K."/>
            <person name="Wang L."/>
            <person name="Huang L."/>
        </authorList>
    </citation>
    <scope>NUCLEOTIDE SEQUENCE [LARGE SCALE GENOMIC DNA]</scope>
    <source>
        <strain evidence="7">03-8</strain>
    </source>
</reference>
<evidence type="ECO:0000259" key="6">
    <source>
        <dbReference type="Pfam" id="PF08100"/>
    </source>
</evidence>
<dbReference type="SUPFAM" id="SSF53335">
    <property type="entry name" value="S-adenosyl-L-methionine-dependent methyltransferases"/>
    <property type="match status" value="1"/>
</dbReference>
<dbReference type="GO" id="GO:0008171">
    <property type="term" value="F:O-methyltransferase activity"/>
    <property type="evidence" value="ECO:0007669"/>
    <property type="project" value="InterPro"/>
</dbReference>
<dbReference type="InterPro" id="IPR001077">
    <property type="entry name" value="COMT_C"/>
</dbReference>
<dbReference type="GO" id="GO:0032259">
    <property type="term" value="P:methylation"/>
    <property type="evidence" value="ECO:0007669"/>
    <property type="project" value="UniProtKB-KW"/>
</dbReference>
<dbReference type="InterPro" id="IPR012967">
    <property type="entry name" value="COMT_dimerisation"/>
</dbReference>
<dbReference type="Pfam" id="PF08100">
    <property type="entry name" value="Dimerisation"/>
    <property type="match status" value="1"/>
</dbReference>
<dbReference type="GO" id="GO:0046983">
    <property type="term" value="F:protein dimerization activity"/>
    <property type="evidence" value="ECO:0007669"/>
    <property type="project" value="InterPro"/>
</dbReference>
<protein>
    <submittedName>
        <fullName evidence="7">Demethylsterigmatocystin 6-O-methyltransferase</fullName>
    </submittedName>
</protein>
<evidence type="ECO:0000256" key="4">
    <source>
        <dbReference type="PIRSR" id="PIRSR005739-1"/>
    </source>
</evidence>
<name>A0A194VVV5_CYTMA</name>
<sequence>MAAPVSKDEIGALLKGVNAAAEALDLGDASKAAEGRRALLTEAKKLVAALEDPHAEVWPRAFQVNVGISVDIAWDLGVWDKLGKQDSVPLAEIVEETGADGIVITRILRQLTAAGLLVDVSDHRGPGYALTSLGTPYLDPNHRSFNRLLLQTVVPNIRQVVEHMFTRSTGSVPSPKEVWSTLAQSPERARDMAQGMRSLSTGSLAPTAFPFGEELQKLDIRDDEIAIVDIAGGQGHIMMDVRNRYPKLKGRIVIQDLPEVLDTVTGGPPKGIEFMPYNIFTPQPIRNSHVYYMRHIIHDWDDELVGVILQQLIPILKERPGTKLLLADLVLSEMNTGMQEAIRDFTMFPVGGMERTESQWRHLLARNGLEIKKIWKGTEPEACVECTLAKRPEQHTAAVFGRERIS</sequence>
<proteinExistence type="predicted"/>
<evidence type="ECO:0000259" key="5">
    <source>
        <dbReference type="Pfam" id="PF00891"/>
    </source>
</evidence>
<feature type="domain" description="O-methyltransferase C-terminal" evidence="5">
    <location>
        <begin position="165"/>
        <end position="368"/>
    </location>
</feature>
<evidence type="ECO:0000256" key="3">
    <source>
        <dbReference type="ARBA" id="ARBA00022691"/>
    </source>
</evidence>
<dbReference type="PROSITE" id="PS51683">
    <property type="entry name" value="SAM_OMT_II"/>
    <property type="match status" value="1"/>
</dbReference>
<dbReference type="Gene3D" id="3.40.50.150">
    <property type="entry name" value="Vaccinia Virus protein VP39"/>
    <property type="match status" value="1"/>
</dbReference>
<accession>A0A194VVV5</accession>
<dbReference type="PANTHER" id="PTHR43712:SF1">
    <property type="entry name" value="HYPOTHETICAL O-METHYLTRANSFERASE (EUROFUNG)-RELATED"/>
    <property type="match status" value="1"/>
</dbReference>
<evidence type="ECO:0000256" key="1">
    <source>
        <dbReference type="ARBA" id="ARBA00022603"/>
    </source>
</evidence>
<dbReference type="InterPro" id="IPR029063">
    <property type="entry name" value="SAM-dependent_MTases_sf"/>
</dbReference>
<feature type="domain" description="O-methyltransferase dimerisation" evidence="6">
    <location>
        <begin position="72"/>
        <end position="138"/>
    </location>
</feature>
<dbReference type="AlphaFoldDB" id="A0A194VVV5"/>
<gene>
    <name evidence="7" type="ORF">VM1G_03087</name>
</gene>
<dbReference type="Pfam" id="PF00891">
    <property type="entry name" value="Methyltransf_2"/>
    <property type="match status" value="1"/>
</dbReference>
<dbReference type="InterPro" id="IPR036388">
    <property type="entry name" value="WH-like_DNA-bd_sf"/>
</dbReference>
<dbReference type="PANTHER" id="PTHR43712">
    <property type="entry name" value="PUTATIVE (AFU_ORTHOLOGUE AFUA_4G14580)-RELATED"/>
    <property type="match status" value="1"/>
</dbReference>
<keyword evidence="3" id="KW-0949">S-adenosyl-L-methionine</keyword>
<evidence type="ECO:0000256" key="2">
    <source>
        <dbReference type="ARBA" id="ARBA00022679"/>
    </source>
</evidence>
<keyword evidence="8" id="KW-1185">Reference proteome</keyword>